<feature type="compositionally biased region" description="Polar residues" evidence="1">
    <location>
        <begin position="1"/>
        <end position="13"/>
    </location>
</feature>
<gene>
    <name evidence="3" type="ORF">XAT740_LOCUS39615</name>
</gene>
<feature type="domain" description="PiggyBac transposable element-derived protein" evidence="2">
    <location>
        <begin position="145"/>
        <end position="209"/>
    </location>
</feature>
<evidence type="ECO:0000259" key="2">
    <source>
        <dbReference type="Pfam" id="PF13843"/>
    </source>
</evidence>
<organism evidence="3 4">
    <name type="scientific">Adineta ricciae</name>
    <name type="common">Rotifer</name>
    <dbReference type="NCBI Taxonomy" id="249248"/>
    <lineage>
        <taxon>Eukaryota</taxon>
        <taxon>Metazoa</taxon>
        <taxon>Spiralia</taxon>
        <taxon>Gnathifera</taxon>
        <taxon>Rotifera</taxon>
        <taxon>Eurotatoria</taxon>
        <taxon>Bdelloidea</taxon>
        <taxon>Adinetida</taxon>
        <taxon>Adinetidae</taxon>
        <taxon>Adineta</taxon>
    </lineage>
</organism>
<evidence type="ECO:0000313" key="4">
    <source>
        <dbReference type="Proteomes" id="UP000663828"/>
    </source>
</evidence>
<dbReference type="PANTHER" id="PTHR46599:SF3">
    <property type="entry name" value="PIGGYBAC TRANSPOSABLE ELEMENT-DERIVED PROTEIN 4"/>
    <property type="match status" value="1"/>
</dbReference>
<protein>
    <recommendedName>
        <fullName evidence="2">PiggyBac transposable element-derived protein domain-containing protein</fullName>
    </recommendedName>
</protein>
<keyword evidence="4" id="KW-1185">Reference proteome</keyword>
<sequence length="216" mass="24459">MSSKKPTDSNQQKHWTRHSKQFNNESNDEEDDDDDVDDESEDVEMPSTLQDSSNESDDGVVVKDSGDESAASTDETGSDSDDEPPRRRAKRQPQVEPSPVQIYTAKSGRQWTSKEPPKRKIPSANILRQQNSVGRPAAGVQTVKEAFQILITQEMVLLLVNETNRRAHLILEQWNTNHSGKEYQWKDTDVEEMWAFIGLLLLAGVHRAKDESLNEL</sequence>
<dbReference type="PANTHER" id="PTHR46599">
    <property type="entry name" value="PIGGYBAC TRANSPOSABLE ELEMENT-DERIVED PROTEIN 4"/>
    <property type="match status" value="1"/>
</dbReference>
<dbReference type="EMBL" id="CAJNOR010004411">
    <property type="protein sequence ID" value="CAF1500288.1"/>
    <property type="molecule type" value="Genomic_DNA"/>
</dbReference>
<reference evidence="3" key="1">
    <citation type="submission" date="2021-02" db="EMBL/GenBank/DDBJ databases">
        <authorList>
            <person name="Nowell W R."/>
        </authorList>
    </citation>
    <scope>NUCLEOTIDE SEQUENCE</scope>
</reference>
<proteinExistence type="predicted"/>
<dbReference type="AlphaFoldDB" id="A0A815TFC6"/>
<feature type="region of interest" description="Disordered" evidence="1">
    <location>
        <begin position="1"/>
        <end position="125"/>
    </location>
</feature>
<dbReference type="InterPro" id="IPR029526">
    <property type="entry name" value="PGBD"/>
</dbReference>
<accession>A0A815TFC6</accession>
<evidence type="ECO:0000313" key="3">
    <source>
        <dbReference type="EMBL" id="CAF1500288.1"/>
    </source>
</evidence>
<dbReference type="Pfam" id="PF13843">
    <property type="entry name" value="DDE_Tnp_1_7"/>
    <property type="match status" value="1"/>
</dbReference>
<name>A0A815TFC6_ADIRI</name>
<evidence type="ECO:0000256" key="1">
    <source>
        <dbReference type="SAM" id="MobiDB-lite"/>
    </source>
</evidence>
<comment type="caution">
    <text evidence="3">The sequence shown here is derived from an EMBL/GenBank/DDBJ whole genome shotgun (WGS) entry which is preliminary data.</text>
</comment>
<feature type="compositionally biased region" description="Acidic residues" evidence="1">
    <location>
        <begin position="26"/>
        <end position="44"/>
    </location>
</feature>
<dbReference type="Proteomes" id="UP000663828">
    <property type="component" value="Unassembled WGS sequence"/>
</dbReference>